<evidence type="ECO:0000256" key="1">
    <source>
        <dbReference type="SAM" id="MobiDB-lite"/>
    </source>
</evidence>
<name>A0ABS3X7M0_9ACTN</name>
<dbReference type="EMBL" id="JADKMA010000015">
    <property type="protein sequence ID" value="MBO8191076.1"/>
    <property type="molecule type" value="Genomic_DNA"/>
</dbReference>
<proteinExistence type="predicted"/>
<sequence length="45" mass="4629">MPQADITPAETDAAHAMSEAAPTTGQRDGRTAARPAPNTAPEEQP</sequence>
<accession>A0ABS3X7M0</accession>
<feature type="region of interest" description="Disordered" evidence="1">
    <location>
        <begin position="1"/>
        <end position="45"/>
    </location>
</feature>
<dbReference type="Proteomes" id="UP001519064">
    <property type="component" value="Unassembled WGS sequence"/>
</dbReference>
<feature type="compositionally biased region" description="Low complexity" evidence="1">
    <location>
        <begin position="32"/>
        <end position="45"/>
    </location>
</feature>
<reference evidence="2 3" key="1">
    <citation type="submission" date="2020-11" db="EMBL/GenBank/DDBJ databases">
        <title>Streptomyces spirodelae sp. nov., isolated from duckweed.</title>
        <authorList>
            <person name="Saimee Y."/>
            <person name="Duangmal K."/>
        </authorList>
    </citation>
    <scope>NUCLEOTIDE SEQUENCE [LARGE SCALE GENOMIC DNA]</scope>
    <source>
        <strain evidence="2 3">S16-07</strain>
    </source>
</reference>
<evidence type="ECO:0000313" key="3">
    <source>
        <dbReference type="Proteomes" id="UP001519064"/>
    </source>
</evidence>
<organism evidence="2 3">
    <name type="scientific">Streptomyces oryzae</name>
    <dbReference type="NCBI Taxonomy" id="1434886"/>
    <lineage>
        <taxon>Bacteria</taxon>
        <taxon>Bacillati</taxon>
        <taxon>Actinomycetota</taxon>
        <taxon>Actinomycetes</taxon>
        <taxon>Kitasatosporales</taxon>
        <taxon>Streptomycetaceae</taxon>
        <taxon>Streptomyces</taxon>
    </lineage>
</organism>
<keyword evidence="3" id="KW-1185">Reference proteome</keyword>
<evidence type="ECO:0000313" key="2">
    <source>
        <dbReference type="EMBL" id="MBO8191076.1"/>
    </source>
</evidence>
<comment type="caution">
    <text evidence="2">The sequence shown here is derived from an EMBL/GenBank/DDBJ whole genome shotgun (WGS) entry which is preliminary data.</text>
</comment>
<dbReference type="RefSeq" id="WP_209238170.1">
    <property type="nucleotide sequence ID" value="NZ_JADKMA010000015.1"/>
</dbReference>
<protein>
    <submittedName>
        <fullName evidence="2">Uncharacterized protein</fullName>
    </submittedName>
</protein>
<gene>
    <name evidence="2" type="ORF">ITI46_05100</name>
</gene>